<gene>
    <name evidence="1" type="ORF">CCACVL1_12909</name>
</gene>
<evidence type="ECO:0000313" key="2">
    <source>
        <dbReference type="Proteomes" id="UP000188268"/>
    </source>
</evidence>
<organism evidence="1 2">
    <name type="scientific">Corchorus capsularis</name>
    <name type="common">Jute</name>
    <dbReference type="NCBI Taxonomy" id="210143"/>
    <lineage>
        <taxon>Eukaryota</taxon>
        <taxon>Viridiplantae</taxon>
        <taxon>Streptophyta</taxon>
        <taxon>Embryophyta</taxon>
        <taxon>Tracheophyta</taxon>
        <taxon>Spermatophyta</taxon>
        <taxon>Magnoliopsida</taxon>
        <taxon>eudicotyledons</taxon>
        <taxon>Gunneridae</taxon>
        <taxon>Pentapetalae</taxon>
        <taxon>rosids</taxon>
        <taxon>malvids</taxon>
        <taxon>Malvales</taxon>
        <taxon>Malvaceae</taxon>
        <taxon>Grewioideae</taxon>
        <taxon>Apeibeae</taxon>
        <taxon>Corchorus</taxon>
    </lineage>
</organism>
<proteinExistence type="predicted"/>
<name>A0A1R3IDD9_COCAP</name>
<dbReference type="AlphaFoldDB" id="A0A1R3IDD9"/>
<evidence type="ECO:0000313" key="1">
    <source>
        <dbReference type="EMBL" id="OMO80565.1"/>
    </source>
</evidence>
<sequence length="38" mass="4152">MASVFQTAGKDQIIKLNDTRHTKEALKSFRGNSNSVTG</sequence>
<protein>
    <submittedName>
        <fullName evidence="1">Uncharacterized protein</fullName>
    </submittedName>
</protein>
<dbReference type="Gramene" id="OMO80565">
    <property type="protein sequence ID" value="OMO80565"/>
    <property type="gene ID" value="CCACVL1_12909"/>
</dbReference>
<reference evidence="1 2" key="1">
    <citation type="submission" date="2013-09" db="EMBL/GenBank/DDBJ databases">
        <title>Corchorus capsularis genome sequencing.</title>
        <authorList>
            <person name="Alam M."/>
            <person name="Haque M.S."/>
            <person name="Islam M.S."/>
            <person name="Emdad E.M."/>
            <person name="Islam M.M."/>
            <person name="Ahmed B."/>
            <person name="Halim A."/>
            <person name="Hossen Q.M.M."/>
            <person name="Hossain M.Z."/>
            <person name="Ahmed R."/>
            <person name="Khan M.M."/>
            <person name="Islam R."/>
            <person name="Rashid M.M."/>
            <person name="Khan S.A."/>
            <person name="Rahman M.S."/>
            <person name="Alam M."/>
        </authorList>
    </citation>
    <scope>NUCLEOTIDE SEQUENCE [LARGE SCALE GENOMIC DNA]</scope>
    <source>
        <strain evidence="2">cv. CVL-1</strain>
        <tissue evidence="1">Whole seedling</tissue>
    </source>
</reference>
<accession>A0A1R3IDD9</accession>
<dbReference type="EMBL" id="AWWV01010293">
    <property type="protein sequence ID" value="OMO80565.1"/>
    <property type="molecule type" value="Genomic_DNA"/>
</dbReference>
<comment type="caution">
    <text evidence="1">The sequence shown here is derived from an EMBL/GenBank/DDBJ whole genome shotgun (WGS) entry which is preliminary data.</text>
</comment>
<dbReference type="Proteomes" id="UP000188268">
    <property type="component" value="Unassembled WGS sequence"/>
</dbReference>
<keyword evidence="2" id="KW-1185">Reference proteome</keyword>